<name>A0A1J5QEZ9_9ZZZZ</name>
<gene>
    <name evidence="2" type="primary">glpQ1_4</name>
    <name evidence="2" type="ORF">GALL_361090</name>
</gene>
<dbReference type="Pfam" id="PF03009">
    <property type="entry name" value="GDPD"/>
    <property type="match status" value="1"/>
</dbReference>
<dbReference type="GO" id="GO:0006629">
    <property type="term" value="P:lipid metabolic process"/>
    <property type="evidence" value="ECO:0007669"/>
    <property type="project" value="InterPro"/>
</dbReference>
<dbReference type="PROSITE" id="PS51704">
    <property type="entry name" value="GP_PDE"/>
    <property type="match status" value="1"/>
</dbReference>
<dbReference type="InterPro" id="IPR030395">
    <property type="entry name" value="GP_PDE_dom"/>
</dbReference>
<dbReference type="PANTHER" id="PTHR46211:SF1">
    <property type="entry name" value="GLYCEROPHOSPHODIESTER PHOSPHODIESTERASE, CYTOPLASMIC"/>
    <property type="match status" value="1"/>
</dbReference>
<dbReference type="InterPro" id="IPR017946">
    <property type="entry name" value="PLC-like_Pdiesterase_TIM-brl"/>
</dbReference>
<evidence type="ECO:0000313" key="2">
    <source>
        <dbReference type="EMBL" id="OIQ82113.1"/>
    </source>
</evidence>
<comment type="caution">
    <text evidence="2">The sequence shown here is derived from an EMBL/GenBank/DDBJ whole genome shotgun (WGS) entry which is preliminary data.</text>
</comment>
<dbReference type="Gene3D" id="3.20.20.190">
    <property type="entry name" value="Phosphatidylinositol (PI) phosphodiesterase"/>
    <property type="match status" value="1"/>
</dbReference>
<feature type="domain" description="GP-PDE" evidence="1">
    <location>
        <begin position="7"/>
        <end position="228"/>
    </location>
</feature>
<organism evidence="2">
    <name type="scientific">mine drainage metagenome</name>
    <dbReference type="NCBI Taxonomy" id="410659"/>
    <lineage>
        <taxon>unclassified sequences</taxon>
        <taxon>metagenomes</taxon>
        <taxon>ecological metagenomes</taxon>
    </lineage>
</organism>
<dbReference type="PANTHER" id="PTHR46211">
    <property type="entry name" value="GLYCEROPHOSPHORYL DIESTER PHOSPHODIESTERASE"/>
    <property type="match status" value="1"/>
</dbReference>
<dbReference type="EC" id="3.1.4.46" evidence="2"/>
<dbReference type="EMBL" id="MLJW01000842">
    <property type="protein sequence ID" value="OIQ82113.1"/>
    <property type="molecule type" value="Genomic_DNA"/>
</dbReference>
<dbReference type="GO" id="GO:0008889">
    <property type="term" value="F:glycerophosphodiester phosphodiesterase activity"/>
    <property type="evidence" value="ECO:0007669"/>
    <property type="project" value="UniProtKB-EC"/>
</dbReference>
<evidence type="ECO:0000259" key="1">
    <source>
        <dbReference type="PROSITE" id="PS51704"/>
    </source>
</evidence>
<reference evidence="2" key="1">
    <citation type="submission" date="2016-10" db="EMBL/GenBank/DDBJ databases">
        <title>Sequence of Gallionella enrichment culture.</title>
        <authorList>
            <person name="Poehlein A."/>
            <person name="Muehling M."/>
            <person name="Daniel R."/>
        </authorList>
    </citation>
    <scope>NUCLEOTIDE SEQUENCE</scope>
</reference>
<dbReference type="AlphaFoldDB" id="A0A1J5QEZ9"/>
<proteinExistence type="predicted"/>
<dbReference type="CDD" id="cd08556">
    <property type="entry name" value="GDPD"/>
    <property type="match status" value="1"/>
</dbReference>
<dbReference type="SUPFAM" id="SSF51695">
    <property type="entry name" value="PLC-like phosphodiesterases"/>
    <property type="match status" value="1"/>
</dbReference>
<sequence length="233" mass="25421">MHRATPVLAIAHRGDPVRYRENTVDAVHAAMEQGADAVEVDVQLAADGTVVVLHDDTLTRHWGDPRPVSALTWPEIERLGDAGTRVPRLEDLLDLSAETGVPLVIDQKHPIAALPAADVVRRHRAEGTAFCGSTEGLREIRAADRDATIYLNDTNLHLPDIRLLAMLRPQFYNPYWRLLAPATVDAVHAFGIGLCCWTPNEDADLQLVLDMGVDAVMTDRVGALRVLLDGAPA</sequence>
<keyword evidence="2" id="KW-0378">Hydrolase</keyword>
<accession>A0A1J5QEZ9</accession>
<protein>
    <submittedName>
        <fullName evidence="2">Putative glycerophosphoryl diester phosphodiesterase 1</fullName>
        <ecNumber evidence="2">3.1.4.46</ecNumber>
    </submittedName>
</protein>